<dbReference type="KEGG" id="doe:DENOEST_2936"/>
<sequence>MSTSTPQSSLPQALRNLGLPPADQIGFVVRDLDAAVARYELMFGPFWRMDGSVQACEFRGRIADVGLQIAFGKSGDMEIELIQWTSGESPHSEFIQRGREGMHHLRFRVADVDAWIEKVKPIGYQPIWYKRYSETITFAYLERQDDPLIIEFLTPDV</sequence>
<dbReference type="Pfam" id="PF13669">
    <property type="entry name" value="Glyoxalase_4"/>
    <property type="match status" value="1"/>
</dbReference>
<gene>
    <name evidence="3" type="ORF">DENOEST_2936</name>
</gene>
<dbReference type="InterPro" id="IPR037523">
    <property type="entry name" value="VOC_core"/>
</dbReference>
<keyword evidence="1" id="KW-0479">Metal-binding</keyword>
<dbReference type="AlphaFoldDB" id="A0A6S6Y0U1"/>
<proteinExistence type="predicted"/>
<dbReference type="PANTHER" id="PTHR43048:SF3">
    <property type="entry name" value="METHYLMALONYL-COA EPIMERASE, MITOCHONDRIAL"/>
    <property type="match status" value="1"/>
</dbReference>
<evidence type="ECO:0000313" key="4">
    <source>
        <dbReference type="Proteomes" id="UP000515733"/>
    </source>
</evidence>
<evidence type="ECO:0000313" key="3">
    <source>
        <dbReference type="EMBL" id="CAB1370095.1"/>
    </source>
</evidence>
<protein>
    <recommendedName>
        <fullName evidence="2">VOC domain-containing protein</fullName>
    </recommendedName>
</protein>
<evidence type="ECO:0000259" key="2">
    <source>
        <dbReference type="PROSITE" id="PS51819"/>
    </source>
</evidence>
<evidence type="ECO:0000256" key="1">
    <source>
        <dbReference type="ARBA" id="ARBA00022723"/>
    </source>
</evidence>
<reference evidence="3 4" key="1">
    <citation type="submission" date="2020-03" db="EMBL/GenBank/DDBJ databases">
        <authorList>
            <consortium name="Genoscope - CEA"/>
            <person name="William W."/>
        </authorList>
    </citation>
    <scope>NUCLEOTIDE SEQUENCE [LARGE SCALE GENOMIC DNA]</scope>
    <source>
        <strain evidence="4">DSM 16959</strain>
    </source>
</reference>
<dbReference type="Proteomes" id="UP000515733">
    <property type="component" value="Chromosome"/>
</dbReference>
<dbReference type="SUPFAM" id="SSF54593">
    <property type="entry name" value="Glyoxalase/Bleomycin resistance protein/Dihydroxybiphenyl dioxygenase"/>
    <property type="match status" value="1"/>
</dbReference>
<accession>A0A6S6Y0U1</accession>
<organism evidence="3 4">
    <name type="scientific">Denitratisoma oestradiolicum</name>
    <dbReference type="NCBI Taxonomy" id="311182"/>
    <lineage>
        <taxon>Bacteria</taxon>
        <taxon>Pseudomonadati</taxon>
        <taxon>Pseudomonadota</taxon>
        <taxon>Betaproteobacteria</taxon>
        <taxon>Nitrosomonadales</taxon>
        <taxon>Sterolibacteriaceae</taxon>
        <taxon>Denitratisoma</taxon>
    </lineage>
</organism>
<dbReference type="EMBL" id="LR778301">
    <property type="protein sequence ID" value="CAB1370095.1"/>
    <property type="molecule type" value="Genomic_DNA"/>
</dbReference>
<name>A0A6S6Y0U1_9PROT</name>
<dbReference type="PANTHER" id="PTHR43048">
    <property type="entry name" value="METHYLMALONYL-COA EPIMERASE"/>
    <property type="match status" value="1"/>
</dbReference>
<dbReference type="GO" id="GO:0046872">
    <property type="term" value="F:metal ion binding"/>
    <property type="evidence" value="ECO:0007669"/>
    <property type="project" value="UniProtKB-KW"/>
</dbReference>
<dbReference type="InterPro" id="IPR029068">
    <property type="entry name" value="Glyas_Bleomycin-R_OHBP_Dase"/>
</dbReference>
<keyword evidence="4" id="KW-1185">Reference proteome</keyword>
<feature type="domain" description="VOC" evidence="2">
    <location>
        <begin position="21"/>
        <end position="155"/>
    </location>
</feature>
<dbReference type="InterPro" id="IPR051785">
    <property type="entry name" value="MMCE/EMCE_epimerase"/>
</dbReference>
<dbReference type="Gene3D" id="3.10.180.10">
    <property type="entry name" value="2,3-Dihydroxybiphenyl 1,2-Dioxygenase, domain 1"/>
    <property type="match status" value="1"/>
</dbReference>
<dbReference type="PROSITE" id="PS51819">
    <property type="entry name" value="VOC"/>
    <property type="match status" value="1"/>
</dbReference>
<dbReference type="RefSeq" id="WP_170228212.1">
    <property type="nucleotide sequence ID" value="NZ_LR778301.1"/>
</dbReference>
<dbReference type="GO" id="GO:0046491">
    <property type="term" value="P:L-methylmalonyl-CoA metabolic process"/>
    <property type="evidence" value="ECO:0007669"/>
    <property type="project" value="TreeGrafter"/>
</dbReference>
<dbReference type="GO" id="GO:0004493">
    <property type="term" value="F:methylmalonyl-CoA epimerase activity"/>
    <property type="evidence" value="ECO:0007669"/>
    <property type="project" value="TreeGrafter"/>
</dbReference>